<reference evidence="1" key="1">
    <citation type="submission" date="2021-02" db="EMBL/GenBank/DDBJ databases">
        <authorList>
            <consortium name="DOE Joint Genome Institute"/>
            <person name="Ahrendt S."/>
            <person name="Looney B.P."/>
            <person name="Miyauchi S."/>
            <person name="Morin E."/>
            <person name="Drula E."/>
            <person name="Courty P.E."/>
            <person name="Chicoki N."/>
            <person name="Fauchery L."/>
            <person name="Kohler A."/>
            <person name="Kuo A."/>
            <person name="Labutti K."/>
            <person name="Pangilinan J."/>
            <person name="Lipzen A."/>
            <person name="Riley R."/>
            <person name="Andreopoulos W."/>
            <person name="He G."/>
            <person name="Johnson J."/>
            <person name="Barry K.W."/>
            <person name="Grigoriev I.V."/>
            <person name="Nagy L."/>
            <person name="Hibbett D."/>
            <person name="Henrissat B."/>
            <person name="Matheny P.B."/>
            <person name="Labbe J."/>
            <person name="Martin F."/>
        </authorList>
    </citation>
    <scope>NUCLEOTIDE SEQUENCE</scope>
    <source>
        <strain evidence="1">FP105234-sp</strain>
    </source>
</reference>
<gene>
    <name evidence="1" type="ORF">FA95DRAFT_1570813</name>
</gene>
<protein>
    <submittedName>
        <fullName evidence="1">Uncharacterized protein</fullName>
    </submittedName>
</protein>
<reference evidence="1" key="2">
    <citation type="journal article" date="2022" name="New Phytol.">
        <title>Evolutionary transition to the ectomycorrhizal habit in the genomes of a hyperdiverse lineage of mushroom-forming fungi.</title>
        <authorList>
            <person name="Looney B."/>
            <person name="Miyauchi S."/>
            <person name="Morin E."/>
            <person name="Drula E."/>
            <person name="Courty P.E."/>
            <person name="Kohler A."/>
            <person name="Kuo A."/>
            <person name="LaButti K."/>
            <person name="Pangilinan J."/>
            <person name="Lipzen A."/>
            <person name="Riley R."/>
            <person name="Andreopoulos W."/>
            <person name="He G."/>
            <person name="Johnson J."/>
            <person name="Nolan M."/>
            <person name="Tritt A."/>
            <person name="Barry K.W."/>
            <person name="Grigoriev I.V."/>
            <person name="Nagy L.G."/>
            <person name="Hibbett D."/>
            <person name="Henrissat B."/>
            <person name="Matheny P.B."/>
            <person name="Labbe J."/>
            <person name="Martin F.M."/>
        </authorList>
    </citation>
    <scope>NUCLEOTIDE SEQUENCE</scope>
    <source>
        <strain evidence="1">FP105234-sp</strain>
    </source>
</reference>
<evidence type="ECO:0000313" key="2">
    <source>
        <dbReference type="Proteomes" id="UP000814033"/>
    </source>
</evidence>
<accession>A0ACB8S2C1</accession>
<comment type="caution">
    <text evidence="1">The sequence shown here is derived from an EMBL/GenBank/DDBJ whole genome shotgun (WGS) entry which is preliminary data.</text>
</comment>
<dbReference type="Proteomes" id="UP000814033">
    <property type="component" value="Unassembled WGS sequence"/>
</dbReference>
<proteinExistence type="predicted"/>
<name>A0ACB8S2C1_9AGAM</name>
<keyword evidence="2" id="KW-1185">Reference proteome</keyword>
<dbReference type="EMBL" id="MU275865">
    <property type="protein sequence ID" value="KAI0050155.1"/>
    <property type="molecule type" value="Genomic_DNA"/>
</dbReference>
<organism evidence="1 2">
    <name type="scientific">Auriscalpium vulgare</name>
    <dbReference type="NCBI Taxonomy" id="40419"/>
    <lineage>
        <taxon>Eukaryota</taxon>
        <taxon>Fungi</taxon>
        <taxon>Dikarya</taxon>
        <taxon>Basidiomycota</taxon>
        <taxon>Agaricomycotina</taxon>
        <taxon>Agaricomycetes</taxon>
        <taxon>Russulales</taxon>
        <taxon>Auriscalpiaceae</taxon>
        <taxon>Auriscalpium</taxon>
    </lineage>
</organism>
<sequence>MSSYKSILLLFSFVLSAAARPRVLTTPGGPLRGIQARSDCTTVFTATADVNGASVLLETLACSSLSASSLPAITVTSVATVAKTSTVVATATVAPPAPLSVDKVPCNTFCSDGVGQLPPISEDCEVIQGAITTFVGTTAPSFTVAPKSIQQLTFGTCRFFFANFANPKTLSYTWVDFNATASKAGLSCFPPVQPVNSLGLCESVDSTWQVGASHS</sequence>
<evidence type="ECO:0000313" key="1">
    <source>
        <dbReference type="EMBL" id="KAI0050155.1"/>
    </source>
</evidence>